<dbReference type="PANTHER" id="PTHR33110:SF24">
    <property type="entry name" value="DUF295 DOMAIN-CONTAINING PROTEIN"/>
    <property type="match status" value="1"/>
</dbReference>
<comment type="caution">
    <text evidence="2">The sequence shown here is derived from an EMBL/GenBank/DDBJ whole genome shotgun (WGS) entry which is preliminary data.</text>
</comment>
<organism evidence="2 3">
    <name type="scientific">Digitaria exilis</name>
    <dbReference type="NCBI Taxonomy" id="1010633"/>
    <lineage>
        <taxon>Eukaryota</taxon>
        <taxon>Viridiplantae</taxon>
        <taxon>Streptophyta</taxon>
        <taxon>Embryophyta</taxon>
        <taxon>Tracheophyta</taxon>
        <taxon>Spermatophyta</taxon>
        <taxon>Magnoliopsida</taxon>
        <taxon>Liliopsida</taxon>
        <taxon>Poales</taxon>
        <taxon>Poaceae</taxon>
        <taxon>PACMAD clade</taxon>
        <taxon>Panicoideae</taxon>
        <taxon>Panicodae</taxon>
        <taxon>Paniceae</taxon>
        <taxon>Anthephorinae</taxon>
        <taxon>Digitaria</taxon>
    </lineage>
</organism>
<reference evidence="2" key="1">
    <citation type="submission" date="2020-07" db="EMBL/GenBank/DDBJ databases">
        <title>Genome sequence and genetic diversity analysis of an under-domesticated orphan crop, white fonio (Digitaria exilis).</title>
        <authorList>
            <person name="Bennetzen J.L."/>
            <person name="Chen S."/>
            <person name="Ma X."/>
            <person name="Wang X."/>
            <person name="Yssel A.E.J."/>
            <person name="Chaluvadi S.R."/>
            <person name="Johnson M."/>
            <person name="Gangashetty P."/>
            <person name="Hamidou F."/>
            <person name="Sanogo M.D."/>
            <person name="Zwaenepoel A."/>
            <person name="Wallace J."/>
            <person name="Van De Peer Y."/>
            <person name="Van Deynze A."/>
        </authorList>
    </citation>
    <scope>NUCLEOTIDE SEQUENCE</scope>
    <source>
        <tissue evidence="2">Leaves</tissue>
    </source>
</reference>
<evidence type="ECO:0000313" key="3">
    <source>
        <dbReference type="Proteomes" id="UP000636709"/>
    </source>
</evidence>
<sequence>MAGHQEQPDWLNLPSDLLGLIAQRSRDAVTGLAAFRSVCRTWRAAVGPAPRLLLPRAGSASDPTLVFPLARGWSVVVDARDASCHLSHLATGATAALPKLIAVRDRDGSGITHIEYEHRPDEYTAIHSWAFYRSYLSFTDALRFAVHAPPDDSPAAAAASMTILMYHFMHERTGMLFCRPGDAAWTKVEKPNRFGFGYFDFVYHDGRMFGMDTNGKMAVYDAATLDVLHLVGAPPVPSELVTKMYGITTMMGDVVVNLEDYDYVNLVSLPSKLILVMTTVKSSLPVAFNIFELGSTPGGLAWHKVINAGNYELFLDRYHTSFRENTDNSGTRIYYVHDDITSIVPSTTSVYYYSMQDSKLECVHRLVDDAEVYSTKPCWFVP</sequence>
<evidence type="ECO:0000259" key="1">
    <source>
        <dbReference type="Pfam" id="PF03478"/>
    </source>
</evidence>
<evidence type="ECO:0000313" key="2">
    <source>
        <dbReference type="EMBL" id="KAF8704236.1"/>
    </source>
</evidence>
<proteinExistence type="predicted"/>
<dbReference type="EMBL" id="JACEFO010001776">
    <property type="protein sequence ID" value="KAF8704236.1"/>
    <property type="molecule type" value="Genomic_DNA"/>
</dbReference>
<dbReference type="InterPro" id="IPR005174">
    <property type="entry name" value="KIB1-4_b-propeller"/>
</dbReference>
<gene>
    <name evidence="2" type="ORF">HU200_031734</name>
</gene>
<dbReference type="AlphaFoldDB" id="A0A835BM16"/>
<keyword evidence="3" id="KW-1185">Reference proteome</keyword>
<dbReference type="OrthoDB" id="618980at2759"/>
<dbReference type="Pfam" id="PF03478">
    <property type="entry name" value="Beta-prop_KIB1-4"/>
    <property type="match status" value="1"/>
</dbReference>
<protein>
    <recommendedName>
        <fullName evidence="1">KIB1-4 beta-propeller domain-containing protein</fullName>
    </recommendedName>
</protein>
<feature type="domain" description="KIB1-4 beta-propeller" evidence="1">
    <location>
        <begin position="70"/>
        <end position="348"/>
    </location>
</feature>
<dbReference type="Proteomes" id="UP000636709">
    <property type="component" value="Unassembled WGS sequence"/>
</dbReference>
<dbReference type="PANTHER" id="PTHR33110">
    <property type="entry name" value="F-BOX/KELCH-REPEAT PROTEIN-RELATED"/>
    <property type="match status" value="1"/>
</dbReference>
<name>A0A835BM16_9POAL</name>
<accession>A0A835BM16</accession>